<protein>
    <submittedName>
        <fullName evidence="2">Cupin domain-containing protein</fullName>
    </submittedName>
</protein>
<organism evidence="2 3">
    <name type="scientific">Streptococcus massiliensis</name>
    <dbReference type="NCBI Taxonomy" id="313439"/>
    <lineage>
        <taxon>Bacteria</taxon>
        <taxon>Bacillati</taxon>
        <taxon>Bacillota</taxon>
        <taxon>Bacilli</taxon>
        <taxon>Lactobacillales</taxon>
        <taxon>Streptococcaceae</taxon>
        <taxon>Streptococcus</taxon>
    </lineage>
</organism>
<dbReference type="InterPro" id="IPR013096">
    <property type="entry name" value="Cupin_2"/>
</dbReference>
<keyword evidence="3" id="KW-1185">Reference proteome</keyword>
<dbReference type="Pfam" id="PF07883">
    <property type="entry name" value="Cupin_2"/>
    <property type="match status" value="1"/>
</dbReference>
<evidence type="ECO:0000313" key="2">
    <source>
        <dbReference type="EMBL" id="SUN77261.1"/>
    </source>
</evidence>
<dbReference type="OrthoDB" id="9802489at2"/>
<dbReference type="InterPro" id="IPR047263">
    <property type="entry name" value="HNL-like_cupin"/>
</dbReference>
<evidence type="ECO:0000313" key="3">
    <source>
        <dbReference type="Proteomes" id="UP000254634"/>
    </source>
</evidence>
<dbReference type="PANTHER" id="PTHR43698">
    <property type="entry name" value="RIBD C-TERMINAL DOMAIN CONTAINING PROTEIN"/>
    <property type="match status" value="1"/>
</dbReference>
<dbReference type="Gene3D" id="2.60.120.10">
    <property type="entry name" value="Jelly Rolls"/>
    <property type="match status" value="1"/>
</dbReference>
<sequence>MNEEQMLADLGDQAFDKGKENIANAQYFTGKSYVNNLASTPARVTNVVFEPGSINDWHIHHGMSQILLVTGGTGWYQEWGKKPQKLKKGDVVTAVDGVKHWHGASKDSYFAHIAISEANPDGWTEWLEKVVDYDELN</sequence>
<name>A0A380L427_9STRE</name>
<feature type="domain" description="Cupin type-2" evidence="1">
    <location>
        <begin position="47"/>
        <end position="107"/>
    </location>
</feature>
<accession>A0A380L427</accession>
<dbReference type="CDD" id="cd02233">
    <property type="entry name" value="cupin_HNL-like"/>
    <property type="match status" value="1"/>
</dbReference>
<dbReference type="InterPro" id="IPR014710">
    <property type="entry name" value="RmlC-like_jellyroll"/>
</dbReference>
<dbReference type="Proteomes" id="UP000254634">
    <property type="component" value="Unassembled WGS sequence"/>
</dbReference>
<dbReference type="RefSeq" id="WP_018371525.1">
    <property type="nucleotide sequence ID" value="NZ_UHFR01000005.1"/>
</dbReference>
<gene>
    <name evidence="2" type="ORF">NCTC13765_01778</name>
</gene>
<dbReference type="AlphaFoldDB" id="A0A380L427"/>
<proteinExistence type="predicted"/>
<dbReference type="SUPFAM" id="SSF51182">
    <property type="entry name" value="RmlC-like cupins"/>
    <property type="match status" value="1"/>
</dbReference>
<reference evidence="2" key="1">
    <citation type="submission" date="2018-06" db="EMBL/GenBank/DDBJ databases">
        <authorList>
            <consortium name="Pathogen Informatics"/>
            <person name="Doyle S."/>
        </authorList>
    </citation>
    <scope>NUCLEOTIDE SEQUENCE [LARGE SCALE GENOMIC DNA]</scope>
    <source>
        <strain evidence="2">NCTC13765</strain>
    </source>
</reference>
<dbReference type="InterPro" id="IPR011051">
    <property type="entry name" value="RmlC_Cupin_sf"/>
</dbReference>
<dbReference type="EMBL" id="UHFR01000005">
    <property type="protein sequence ID" value="SUN77261.1"/>
    <property type="molecule type" value="Genomic_DNA"/>
</dbReference>
<dbReference type="STRING" id="1123307.GCA_000380065_00835"/>
<evidence type="ECO:0000259" key="1">
    <source>
        <dbReference type="Pfam" id="PF07883"/>
    </source>
</evidence>
<dbReference type="PANTHER" id="PTHR43698:SF1">
    <property type="entry name" value="BLL4564 PROTEIN"/>
    <property type="match status" value="1"/>
</dbReference>